<evidence type="ECO:0000313" key="5">
    <source>
        <dbReference type="Proteomes" id="UP000582837"/>
    </source>
</evidence>
<dbReference type="Pfam" id="PF17990">
    <property type="entry name" value="LodA_N"/>
    <property type="match status" value="1"/>
</dbReference>
<dbReference type="AlphaFoldDB" id="A0A841GV33"/>
<feature type="domain" description="L-lysine epsilon oxidase C-terminal" evidence="3">
    <location>
        <begin position="713"/>
        <end position="863"/>
    </location>
</feature>
<dbReference type="SUPFAM" id="SSF56634">
    <property type="entry name" value="Heme-dependent catalase-like"/>
    <property type="match status" value="1"/>
</dbReference>
<dbReference type="InterPro" id="IPR020835">
    <property type="entry name" value="Catalase_sf"/>
</dbReference>
<feature type="region of interest" description="Disordered" evidence="1">
    <location>
        <begin position="684"/>
        <end position="713"/>
    </location>
</feature>
<dbReference type="InterPro" id="IPR041168">
    <property type="entry name" value="LodA_N"/>
</dbReference>
<dbReference type="Pfam" id="PF18417">
    <property type="entry name" value="LodA_C"/>
    <property type="match status" value="1"/>
</dbReference>
<evidence type="ECO:0000313" key="4">
    <source>
        <dbReference type="EMBL" id="MBB6069438.1"/>
    </source>
</evidence>
<organism evidence="4 5">
    <name type="scientific">Longimicrobium terrae</name>
    <dbReference type="NCBI Taxonomy" id="1639882"/>
    <lineage>
        <taxon>Bacteria</taxon>
        <taxon>Pseudomonadati</taxon>
        <taxon>Gemmatimonadota</taxon>
        <taxon>Longimicrobiia</taxon>
        <taxon>Longimicrobiales</taxon>
        <taxon>Longimicrobiaceae</taxon>
        <taxon>Longimicrobium</taxon>
    </lineage>
</organism>
<dbReference type="InterPro" id="IPR033798">
    <property type="entry name" value="LodA-like"/>
</dbReference>
<dbReference type="RefSeq" id="WP_170037672.1">
    <property type="nucleotide sequence ID" value="NZ_JABDTL010000002.1"/>
</dbReference>
<dbReference type="InterPro" id="IPR041173">
    <property type="entry name" value="LodA_C"/>
</dbReference>
<proteinExistence type="predicted"/>
<evidence type="ECO:0008006" key="6">
    <source>
        <dbReference type="Google" id="ProtNLM"/>
    </source>
</evidence>
<sequence>MAQLPRSAKTGAAPGAELTAAAPQPGCADPIKGIKDLFLNFQARQIATGEVPATRPVFRRTHGVAHGTFVIQPDLPPELRVGVFGQKSEYAAWVRFSSDIQPGTADYKGGPAGIGIKLFGVEGTKVMEPDQDATTQDFILQNFPIFFVDDAEQMCDFSTGGNPNPKTDQILDEMNHPVDSVLETPYWGVLPTRFGADQYCKYKMEPEVVPPGTGQAPDYDDPFYLQADLHARMANGEARLRFFVQLRTEPEQMPLNQATVEWSETASPPIHVATLILPRQELDTRGQPAYGDNLAINTWHTLPEHEPVGSLAEARKGTYRGSARVRRDVNGVPLGEPVEPRPAEMNPGQPYPPAADQIVVRAAIHPAIGVARMGNSDEFFVGPEVVHPEPREPGFYRDASGALKRQAALFRVYGYNAHGQVVRELTLEDADIRWTVHVANRKAGWYQWIQAMDIPESAAVKAPRRNPAVQGADRAGLDINGGARTIGGINTSGPDYRFDGAFQGTPVYLGELQTDENGLLLFLGGKGVSASPTGQPIYDTTDPNAFINANGWYDDASDGPVSATVSLQGRNIPVEEAWVVTAPPNYAPEVVAIRTLYDLLVNLYVQNSWMESPARPSFTNDVYPILQRFNNLQWVNQGFATQFGSGGPTDFTNPVHVARLARDPQAGGYDTWAELRRQVFNAFRPPVPTDDNPTPWPWEYGDADGPPSPPDAPGQYLSLSPTQYHWLQQWADGQFTADWPESGKPVRDIGTLPVAEQPAMLDRAALHFCLADAFHPGCEVTWPIRHISMFTAPFRIRRRPDGFPEHDYGPTLTQAVALSMTGPLWAQGPGDLTRWMGLPWQADTAWCRSGYDTAYDPYLPTFWPARVPNQVLSEADYQVVMDESLPRDEREAAFNRRADWNRIIGNDGAQAMTNMVNHFADMGVVEVRPGVQGDALFPPVMMVENAILPPTLLRGTAAVQAPVPPPSGTERFQGRAAFLRGLVRREEAVMRAAELDAANETAQT</sequence>
<dbReference type="PANTHER" id="PTHR36195:SF4">
    <property type="entry name" value="DOMAIN PROTEIN, PUTATIVE (AFU_ORTHOLOGUE AFUA_5G01990)-RELATED"/>
    <property type="match status" value="1"/>
</dbReference>
<comment type="caution">
    <text evidence="4">The sequence shown here is derived from an EMBL/GenBank/DDBJ whole genome shotgun (WGS) entry which is preliminary data.</text>
</comment>
<dbReference type="Gene3D" id="2.40.180.10">
    <property type="entry name" value="Catalase core domain"/>
    <property type="match status" value="1"/>
</dbReference>
<evidence type="ECO:0000256" key="1">
    <source>
        <dbReference type="SAM" id="MobiDB-lite"/>
    </source>
</evidence>
<feature type="region of interest" description="Disordered" evidence="1">
    <location>
        <begin position="1"/>
        <end position="25"/>
    </location>
</feature>
<accession>A0A841GV33</accession>
<dbReference type="PANTHER" id="PTHR36195">
    <property type="entry name" value="DOMAIN PROTEIN, PUTATIVE (AFU_ORTHOLOGUE AFUA_5G01990)-RELATED-RELATED"/>
    <property type="match status" value="1"/>
</dbReference>
<dbReference type="EMBL" id="JACHIA010000002">
    <property type="protein sequence ID" value="MBB6069438.1"/>
    <property type="molecule type" value="Genomic_DNA"/>
</dbReference>
<reference evidence="4 5" key="1">
    <citation type="submission" date="2020-08" db="EMBL/GenBank/DDBJ databases">
        <title>Genomic Encyclopedia of Type Strains, Phase IV (KMG-IV): sequencing the most valuable type-strain genomes for metagenomic binning, comparative biology and taxonomic classification.</title>
        <authorList>
            <person name="Goeker M."/>
        </authorList>
    </citation>
    <scope>NUCLEOTIDE SEQUENCE [LARGE SCALE GENOMIC DNA]</scope>
    <source>
        <strain evidence="4 5">DSM 29007</strain>
    </source>
</reference>
<evidence type="ECO:0000259" key="2">
    <source>
        <dbReference type="Pfam" id="PF17990"/>
    </source>
</evidence>
<evidence type="ECO:0000259" key="3">
    <source>
        <dbReference type="Pfam" id="PF18417"/>
    </source>
</evidence>
<keyword evidence="5" id="KW-1185">Reference proteome</keyword>
<protein>
    <recommendedName>
        <fullName evidence="6">Catalase</fullName>
    </recommendedName>
</protein>
<gene>
    <name evidence="4" type="ORF">HNQ61_001053</name>
</gene>
<dbReference type="GO" id="GO:0020037">
    <property type="term" value="F:heme binding"/>
    <property type="evidence" value="ECO:0007669"/>
    <property type="project" value="InterPro"/>
</dbReference>
<name>A0A841GV33_9BACT</name>
<dbReference type="Proteomes" id="UP000582837">
    <property type="component" value="Unassembled WGS sequence"/>
</dbReference>
<dbReference type="CDD" id="cd14731">
    <property type="entry name" value="LodA_like_1"/>
    <property type="match status" value="1"/>
</dbReference>
<feature type="domain" description="L-Lysine epsilon oxidase N-terminal" evidence="2">
    <location>
        <begin position="365"/>
        <end position="580"/>
    </location>
</feature>
<feature type="compositionally biased region" description="Low complexity" evidence="1">
    <location>
        <begin position="10"/>
        <end position="23"/>
    </location>
</feature>